<gene>
    <name evidence="2" type="ORF">VN97_g12849</name>
</gene>
<feature type="signal peptide" evidence="1">
    <location>
        <begin position="1"/>
        <end position="17"/>
    </location>
</feature>
<protein>
    <submittedName>
        <fullName evidence="2">Uncharacterized protein</fullName>
    </submittedName>
</protein>
<sequence length="132" mass="14940">MWWHWFLSFLFLASTFAQQAEDFFTFLGGTGTCNDETMNAFLIDAMALADAFNSAVTAISKTPAEKDGYVARCLLAAWLGIPMDDDLNWITKTDIQGRKREDYTEQWQRVLGMETLGIMLRLLRSACSHTIA</sequence>
<name>A0AAI9T4R7_PENTH</name>
<feature type="chain" id="PRO_5042551909" evidence="1">
    <location>
        <begin position="18"/>
        <end position="132"/>
    </location>
</feature>
<evidence type="ECO:0000256" key="1">
    <source>
        <dbReference type="SAM" id="SignalP"/>
    </source>
</evidence>
<keyword evidence="1" id="KW-0732">Signal</keyword>
<organism evidence="2 3">
    <name type="scientific">Penicillium thymicola</name>
    <dbReference type="NCBI Taxonomy" id="293382"/>
    <lineage>
        <taxon>Eukaryota</taxon>
        <taxon>Fungi</taxon>
        <taxon>Dikarya</taxon>
        <taxon>Ascomycota</taxon>
        <taxon>Pezizomycotina</taxon>
        <taxon>Eurotiomycetes</taxon>
        <taxon>Eurotiomycetidae</taxon>
        <taxon>Eurotiales</taxon>
        <taxon>Aspergillaceae</taxon>
        <taxon>Penicillium</taxon>
    </lineage>
</organism>
<keyword evidence="3" id="KW-1185">Reference proteome</keyword>
<dbReference type="EMBL" id="LACB01001167">
    <property type="protein sequence ID" value="KAJ9480691.1"/>
    <property type="molecule type" value="Genomic_DNA"/>
</dbReference>
<reference evidence="2" key="2">
    <citation type="journal article" date="2016" name="Fungal Biol.">
        <title>Ochratoxin A production by Penicillium thymicola.</title>
        <authorList>
            <person name="Nguyen H.D.T."/>
            <person name="McMullin D.R."/>
            <person name="Ponomareva E."/>
            <person name="Riley R."/>
            <person name="Pomraning K.R."/>
            <person name="Baker S.E."/>
            <person name="Seifert K.A."/>
        </authorList>
    </citation>
    <scope>NUCLEOTIDE SEQUENCE</scope>
    <source>
        <strain evidence="2">DAOM 180753</strain>
    </source>
</reference>
<accession>A0AAI9T4R7</accession>
<evidence type="ECO:0000313" key="2">
    <source>
        <dbReference type="EMBL" id="KAJ9480691.1"/>
    </source>
</evidence>
<dbReference type="Proteomes" id="UP001227192">
    <property type="component" value="Unassembled WGS sequence"/>
</dbReference>
<evidence type="ECO:0000313" key="3">
    <source>
        <dbReference type="Proteomes" id="UP001227192"/>
    </source>
</evidence>
<comment type="caution">
    <text evidence="2">The sequence shown here is derived from an EMBL/GenBank/DDBJ whole genome shotgun (WGS) entry which is preliminary data.</text>
</comment>
<reference evidence="2" key="1">
    <citation type="submission" date="2015-06" db="EMBL/GenBank/DDBJ databases">
        <authorList>
            <person name="Nguyen H."/>
        </authorList>
    </citation>
    <scope>NUCLEOTIDE SEQUENCE</scope>
    <source>
        <strain evidence="2">DAOM 180753</strain>
    </source>
</reference>
<dbReference type="AlphaFoldDB" id="A0AAI9T4R7"/>
<proteinExistence type="predicted"/>